<feature type="region of interest" description="Disordered" evidence="1">
    <location>
        <begin position="132"/>
        <end position="163"/>
    </location>
</feature>
<name>A0A2H3DYV0_ARMGA</name>
<protein>
    <submittedName>
        <fullName evidence="2">Uncharacterized protein</fullName>
    </submittedName>
</protein>
<dbReference type="Proteomes" id="UP000217790">
    <property type="component" value="Unassembled WGS sequence"/>
</dbReference>
<organism evidence="2 3">
    <name type="scientific">Armillaria gallica</name>
    <name type="common">Bulbous honey fungus</name>
    <name type="synonym">Armillaria bulbosa</name>
    <dbReference type="NCBI Taxonomy" id="47427"/>
    <lineage>
        <taxon>Eukaryota</taxon>
        <taxon>Fungi</taxon>
        <taxon>Dikarya</taxon>
        <taxon>Basidiomycota</taxon>
        <taxon>Agaricomycotina</taxon>
        <taxon>Agaricomycetes</taxon>
        <taxon>Agaricomycetidae</taxon>
        <taxon>Agaricales</taxon>
        <taxon>Marasmiineae</taxon>
        <taxon>Physalacriaceae</taxon>
        <taxon>Armillaria</taxon>
    </lineage>
</organism>
<evidence type="ECO:0000313" key="2">
    <source>
        <dbReference type="EMBL" id="PBK94277.1"/>
    </source>
</evidence>
<dbReference type="EMBL" id="KZ293654">
    <property type="protein sequence ID" value="PBK94277.1"/>
    <property type="molecule type" value="Genomic_DNA"/>
</dbReference>
<sequence>MSLTREELHPFTLQSLTDCPPGWLTFENRFQVVKKVLGTEKALAIAQKMKKDDSRDKKIAASNKVGDSACASTSWRVTDCAIFLDKSVKASYLLSCGCRSNKWHKKCIKEYWEGTNEWKERCKEIKEIKGKDPCKEKGDQAKGSRGLRTSQSPEKVWEGQQSI</sequence>
<gene>
    <name evidence="2" type="ORF">ARMGADRAFT_1029417</name>
</gene>
<accession>A0A2H3DYV0</accession>
<feature type="compositionally biased region" description="Basic and acidic residues" evidence="1">
    <location>
        <begin position="132"/>
        <end position="142"/>
    </location>
</feature>
<feature type="compositionally biased region" description="Polar residues" evidence="1">
    <location>
        <begin position="147"/>
        <end position="163"/>
    </location>
</feature>
<keyword evidence="3" id="KW-1185">Reference proteome</keyword>
<evidence type="ECO:0000256" key="1">
    <source>
        <dbReference type="SAM" id="MobiDB-lite"/>
    </source>
</evidence>
<evidence type="ECO:0000313" key="3">
    <source>
        <dbReference type="Proteomes" id="UP000217790"/>
    </source>
</evidence>
<reference evidence="3" key="1">
    <citation type="journal article" date="2017" name="Nat. Ecol. Evol.">
        <title>Genome expansion and lineage-specific genetic innovations in the forest pathogenic fungi Armillaria.</title>
        <authorList>
            <person name="Sipos G."/>
            <person name="Prasanna A.N."/>
            <person name="Walter M.C."/>
            <person name="O'Connor E."/>
            <person name="Balint B."/>
            <person name="Krizsan K."/>
            <person name="Kiss B."/>
            <person name="Hess J."/>
            <person name="Varga T."/>
            <person name="Slot J."/>
            <person name="Riley R."/>
            <person name="Boka B."/>
            <person name="Rigling D."/>
            <person name="Barry K."/>
            <person name="Lee J."/>
            <person name="Mihaltcheva S."/>
            <person name="LaButti K."/>
            <person name="Lipzen A."/>
            <person name="Waldron R."/>
            <person name="Moloney N.M."/>
            <person name="Sperisen C."/>
            <person name="Kredics L."/>
            <person name="Vagvoelgyi C."/>
            <person name="Patrignani A."/>
            <person name="Fitzpatrick D."/>
            <person name="Nagy I."/>
            <person name="Doyle S."/>
            <person name="Anderson J.B."/>
            <person name="Grigoriev I.V."/>
            <person name="Gueldener U."/>
            <person name="Muensterkoetter M."/>
            <person name="Nagy L.G."/>
        </authorList>
    </citation>
    <scope>NUCLEOTIDE SEQUENCE [LARGE SCALE GENOMIC DNA]</scope>
    <source>
        <strain evidence="3">Ar21-2</strain>
    </source>
</reference>
<proteinExistence type="predicted"/>
<dbReference type="AlphaFoldDB" id="A0A2H3DYV0"/>
<dbReference type="InParanoid" id="A0A2H3DYV0"/>